<evidence type="ECO:0000313" key="1">
    <source>
        <dbReference type="EMBL" id="CAD9314619.1"/>
    </source>
</evidence>
<protein>
    <submittedName>
        <fullName evidence="1">Uncharacterized protein</fullName>
    </submittedName>
</protein>
<dbReference type="AlphaFoldDB" id="A0A7S1VZK3"/>
<name>A0A7S1VZK3_9STRA</name>
<sequence length="279" mass="32025">MNAFAEDTALNMLSAAKDNFEDMEGDSDIDDEIVKRVAFSMTDSDNNTPKKRRSSFEVFRRFSPSNRMASVKSGIEARKSASVNPRFHVHSPLLAPVKSIMVKRQVGICCEEIPQPSPKPNKDLPKVSFAHTEVREYEQILGDNPSTRDGPPVSIGWAYDAEQAFIVTVDCYERTIRRHRTKQRNVSSWITADVIPRHRREDILLKAGYTQSQIAAAVRRNRKAHHQRRQTVVNLKASKMEEIVEGFFGRKNMKRFSWMHRKNKTGDNVPSRRRHSNAF</sequence>
<accession>A0A7S1VZK3</accession>
<reference evidence="1" key="1">
    <citation type="submission" date="2021-01" db="EMBL/GenBank/DDBJ databases">
        <authorList>
            <person name="Corre E."/>
            <person name="Pelletier E."/>
            <person name="Niang G."/>
            <person name="Scheremetjew M."/>
            <person name="Finn R."/>
            <person name="Kale V."/>
            <person name="Holt S."/>
            <person name="Cochrane G."/>
            <person name="Meng A."/>
            <person name="Brown T."/>
            <person name="Cohen L."/>
        </authorList>
    </citation>
    <scope>NUCLEOTIDE SEQUENCE</scope>
    <source>
        <strain evidence="1">Pop2</strain>
    </source>
</reference>
<dbReference type="EMBL" id="HBGN01001537">
    <property type="protein sequence ID" value="CAD9314619.1"/>
    <property type="molecule type" value="Transcribed_RNA"/>
</dbReference>
<proteinExistence type="predicted"/>
<gene>
    <name evidence="1" type="ORF">DBRI1063_LOCUS1025</name>
</gene>
<organism evidence="1">
    <name type="scientific">Ditylum brightwellii</name>
    <dbReference type="NCBI Taxonomy" id="49249"/>
    <lineage>
        <taxon>Eukaryota</taxon>
        <taxon>Sar</taxon>
        <taxon>Stramenopiles</taxon>
        <taxon>Ochrophyta</taxon>
        <taxon>Bacillariophyta</taxon>
        <taxon>Mediophyceae</taxon>
        <taxon>Lithodesmiophycidae</taxon>
        <taxon>Lithodesmiales</taxon>
        <taxon>Lithodesmiaceae</taxon>
        <taxon>Ditylum</taxon>
    </lineage>
</organism>